<dbReference type="Gene3D" id="3.40.50.2300">
    <property type="match status" value="2"/>
</dbReference>
<evidence type="ECO:0000313" key="5">
    <source>
        <dbReference type="EMBL" id="MBG0741033.1"/>
    </source>
</evidence>
<evidence type="ECO:0000259" key="4">
    <source>
        <dbReference type="Pfam" id="PF13407"/>
    </source>
</evidence>
<evidence type="ECO:0000256" key="2">
    <source>
        <dbReference type="ARBA" id="ARBA00007639"/>
    </source>
</evidence>
<evidence type="ECO:0000256" key="1">
    <source>
        <dbReference type="ARBA" id="ARBA00004196"/>
    </source>
</evidence>
<dbReference type="Proteomes" id="UP000655366">
    <property type="component" value="Unassembled WGS sequence"/>
</dbReference>
<keyword evidence="3" id="KW-0732">Signal</keyword>
<dbReference type="InterPro" id="IPR028082">
    <property type="entry name" value="Peripla_BP_I"/>
</dbReference>
<evidence type="ECO:0000256" key="3">
    <source>
        <dbReference type="ARBA" id="ARBA00022729"/>
    </source>
</evidence>
<evidence type="ECO:0000313" key="6">
    <source>
        <dbReference type="Proteomes" id="UP000655366"/>
    </source>
</evidence>
<proteinExistence type="inferred from homology"/>
<accession>A0A931CML6</accession>
<dbReference type="Pfam" id="PF13407">
    <property type="entry name" value="Peripla_BP_4"/>
    <property type="match status" value="1"/>
</dbReference>
<sequence length="314" mass="31651">MKISIRQVAAVAATATLVLTGTTACNRGGGEAGAASPKVVMALSTLNNPFFVEVRDGAQTAAKDAGVQLEIVDAQNDSATQANQLATAATGSTKAVIVNPVDSDAAASPVNALIKANLPVIGVDRTVNGADLTSLVASDNVAGGKQAADELAKSMGEKGSILVLQGVAGTSASRDRGQGFTDGLKAYPNIKVVAKQTANFDRATALDVTTNLLQSQPDVTGIFAENDEMALGAIQALGTKAGKDVKVVGFDGTADGLAAIQKGTLVATIAQQPAKLGQLAVELAAKAIKGEKVDKTVPVQVVSVTEANVGDYVK</sequence>
<keyword evidence="6" id="KW-1185">Reference proteome</keyword>
<gene>
    <name evidence="5" type="ORF">IV500_16800</name>
</gene>
<dbReference type="GO" id="GO:0030313">
    <property type="term" value="C:cell envelope"/>
    <property type="evidence" value="ECO:0007669"/>
    <property type="project" value="UniProtKB-SubCell"/>
</dbReference>
<name>A0A931CML6_9MICC</name>
<dbReference type="EMBL" id="JADNYM010000024">
    <property type="protein sequence ID" value="MBG0741033.1"/>
    <property type="molecule type" value="Genomic_DNA"/>
</dbReference>
<comment type="caution">
    <text evidence="5">The sequence shown here is derived from an EMBL/GenBank/DDBJ whole genome shotgun (WGS) entry which is preliminary data.</text>
</comment>
<dbReference type="PANTHER" id="PTHR46847">
    <property type="entry name" value="D-ALLOSE-BINDING PERIPLASMIC PROTEIN-RELATED"/>
    <property type="match status" value="1"/>
</dbReference>
<dbReference type="PANTHER" id="PTHR46847:SF1">
    <property type="entry name" value="D-ALLOSE-BINDING PERIPLASMIC PROTEIN-RELATED"/>
    <property type="match status" value="1"/>
</dbReference>
<dbReference type="PROSITE" id="PS51257">
    <property type="entry name" value="PROKAR_LIPOPROTEIN"/>
    <property type="match status" value="1"/>
</dbReference>
<dbReference type="RefSeq" id="WP_196397965.1">
    <property type="nucleotide sequence ID" value="NZ_JADNYM010000024.1"/>
</dbReference>
<dbReference type="SUPFAM" id="SSF53822">
    <property type="entry name" value="Periplasmic binding protein-like I"/>
    <property type="match status" value="1"/>
</dbReference>
<dbReference type="InterPro" id="IPR025997">
    <property type="entry name" value="SBP_2_dom"/>
</dbReference>
<comment type="similarity">
    <text evidence="2">Belongs to the bacterial solute-binding protein 2 family.</text>
</comment>
<reference evidence="5 6" key="1">
    <citation type="submission" date="2020-11" db="EMBL/GenBank/DDBJ databases">
        <title>Arthrobacter antarcticus sp. nov., isolated from Antarctic Soil.</title>
        <authorList>
            <person name="Li J."/>
        </authorList>
    </citation>
    <scope>NUCLEOTIDE SEQUENCE [LARGE SCALE GENOMIC DNA]</scope>
    <source>
        <strain evidence="5 6">Z1-20</strain>
    </source>
</reference>
<dbReference type="GO" id="GO:0030246">
    <property type="term" value="F:carbohydrate binding"/>
    <property type="evidence" value="ECO:0007669"/>
    <property type="project" value="UniProtKB-ARBA"/>
</dbReference>
<protein>
    <submittedName>
        <fullName evidence="5">Substrate-binding domain-containing protein</fullName>
    </submittedName>
</protein>
<organism evidence="5 6">
    <name type="scientific">Arthrobacter terrae</name>
    <dbReference type="NCBI Taxonomy" id="2935737"/>
    <lineage>
        <taxon>Bacteria</taxon>
        <taxon>Bacillati</taxon>
        <taxon>Actinomycetota</taxon>
        <taxon>Actinomycetes</taxon>
        <taxon>Micrococcales</taxon>
        <taxon>Micrococcaceae</taxon>
        <taxon>Arthrobacter</taxon>
    </lineage>
</organism>
<comment type="subcellular location">
    <subcellularLocation>
        <location evidence="1">Cell envelope</location>
    </subcellularLocation>
</comment>
<feature type="domain" description="Periplasmic binding protein" evidence="4">
    <location>
        <begin position="40"/>
        <end position="292"/>
    </location>
</feature>
<dbReference type="AlphaFoldDB" id="A0A931CML6"/>